<dbReference type="GO" id="GO:0005886">
    <property type="term" value="C:plasma membrane"/>
    <property type="evidence" value="ECO:0007669"/>
    <property type="project" value="UniProtKB-SubCell"/>
</dbReference>
<keyword evidence="10 13" id="KW-1133">Transmembrane helix</keyword>
<evidence type="ECO:0000256" key="5">
    <source>
        <dbReference type="ARBA" id="ARBA00022553"/>
    </source>
</evidence>
<dbReference type="PROSITE" id="PS50846">
    <property type="entry name" value="HMA_2"/>
    <property type="match status" value="1"/>
</dbReference>
<dbReference type="GO" id="GO:0005507">
    <property type="term" value="F:copper ion binding"/>
    <property type="evidence" value="ECO:0007669"/>
    <property type="project" value="TreeGrafter"/>
</dbReference>
<dbReference type="Gene3D" id="3.40.1110.10">
    <property type="entry name" value="Calcium-transporting ATPase, cytoplasmic domain N"/>
    <property type="match status" value="1"/>
</dbReference>
<dbReference type="InterPro" id="IPR021993">
    <property type="entry name" value="ATPase-cat-bd"/>
</dbReference>
<evidence type="ECO:0000259" key="14">
    <source>
        <dbReference type="PROSITE" id="PS50846"/>
    </source>
</evidence>
<dbReference type="SUPFAM" id="SSF56784">
    <property type="entry name" value="HAD-like"/>
    <property type="match status" value="1"/>
</dbReference>
<dbReference type="PROSITE" id="PS00154">
    <property type="entry name" value="ATPASE_E1_E2"/>
    <property type="match status" value="1"/>
</dbReference>
<keyword evidence="4" id="KW-1003">Cell membrane</keyword>
<dbReference type="GO" id="GO:0016887">
    <property type="term" value="F:ATP hydrolysis activity"/>
    <property type="evidence" value="ECO:0007669"/>
    <property type="project" value="InterPro"/>
</dbReference>
<organism evidence="15 16">
    <name type="scientific">Fulvivirga imtechensis AK7</name>
    <dbReference type="NCBI Taxonomy" id="1237149"/>
    <lineage>
        <taxon>Bacteria</taxon>
        <taxon>Pseudomonadati</taxon>
        <taxon>Bacteroidota</taxon>
        <taxon>Cytophagia</taxon>
        <taxon>Cytophagales</taxon>
        <taxon>Fulvivirgaceae</taxon>
        <taxon>Fulvivirga</taxon>
    </lineage>
</organism>
<evidence type="ECO:0000313" key="15">
    <source>
        <dbReference type="EMBL" id="ELR70775.1"/>
    </source>
</evidence>
<keyword evidence="11" id="KW-0406">Ion transport</keyword>
<dbReference type="Gene3D" id="2.70.150.10">
    <property type="entry name" value="Calcium-transporting ATPase, cytoplasmic transduction domain A"/>
    <property type="match status" value="1"/>
</dbReference>
<dbReference type="Pfam" id="PF12156">
    <property type="entry name" value="ATPase-cat_bd"/>
    <property type="match status" value="1"/>
</dbReference>
<dbReference type="InterPro" id="IPR001757">
    <property type="entry name" value="P_typ_ATPase"/>
</dbReference>
<dbReference type="InterPro" id="IPR023298">
    <property type="entry name" value="ATPase_P-typ_TM_dom_sf"/>
</dbReference>
<feature type="transmembrane region" description="Helical" evidence="13">
    <location>
        <begin position="267"/>
        <end position="288"/>
    </location>
</feature>
<keyword evidence="3" id="KW-0813">Transport</keyword>
<keyword evidence="7" id="KW-0479">Metal-binding</keyword>
<gene>
    <name evidence="15" type="ORF">C900_03383</name>
</gene>
<evidence type="ECO:0000256" key="1">
    <source>
        <dbReference type="ARBA" id="ARBA00004651"/>
    </source>
</evidence>
<dbReference type="InterPro" id="IPR036412">
    <property type="entry name" value="HAD-like_sf"/>
</dbReference>
<dbReference type="InterPro" id="IPR023299">
    <property type="entry name" value="ATPase_P-typ_cyto_dom_N"/>
</dbReference>
<feature type="domain" description="HMA" evidence="14">
    <location>
        <begin position="89"/>
        <end position="155"/>
    </location>
</feature>
<feature type="transmembrane region" description="Helical" evidence="13">
    <location>
        <begin position="764"/>
        <end position="789"/>
    </location>
</feature>
<feature type="transmembrane region" description="Helical" evidence="13">
    <location>
        <begin position="212"/>
        <end position="230"/>
    </location>
</feature>
<evidence type="ECO:0000256" key="3">
    <source>
        <dbReference type="ARBA" id="ARBA00022448"/>
    </source>
</evidence>
<evidence type="ECO:0000313" key="16">
    <source>
        <dbReference type="Proteomes" id="UP000011135"/>
    </source>
</evidence>
<feature type="transmembrane region" description="Helical" evidence="13">
    <location>
        <begin position="737"/>
        <end position="758"/>
    </location>
</feature>
<keyword evidence="9" id="KW-1278">Translocase</keyword>
<dbReference type="InterPro" id="IPR018303">
    <property type="entry name" value="ATPase_P-typ_P_site"/>
</dbReference>
<accession>L8JPN1</accession>
<evidence type="ECO:0000256" key="13">
    <source>
        <dbReference type="SAM" id="Phobius"/>
    </source>
</evidence>
<comment type="similarity">
    <text evidence="2">Belongs to the cation transport ATPase (P-type) (TC 3.A.3) family. Type IB subfamily.</text>
</comment>
<dbReference type="Gene3D" id="3.30.70.100">
    <property type="match status" value="1"/>
</dbReference>
<dbReference type="NCBIfam" id="TIGR01494">
    <property type="entry name" value="ATPase_P-type"/>
    <property type="match status" value="2"/>
</dbReference>
<keyword evidence="12 13" id="KW-0472">Membrane</keyword>
<dbReference type="EMBL" id="AMZN01000049">
    <property type="protein sequence ID" value="ELR70775.1"/>
    <property type="molecule type" value="Genomic_DNA"/>
</dbReference>
<evidence type="ECO:0000256" key="11">
    <source>
        <dbReference type="ARBA" id="ARBA00023065"/>
    </source>
</evidence>
<dbReference type="Pfam" id="PF00122">
    <property type="entry name" value="E1-E2_ATPase"/>
    <property type="match status" value="1"/>
</dbReference>
<evidence type="ECO:0000256" key="10">
    <source>
        <dbReference type="ARBA" id="ARBA00022989"/>
    </source>
</evidence>
<evidence type="ECO:0000256" key="2">
    <source>
        <dbReference type="ARBA" id="ARBA00006024"/>
    </source>
</evidence>
<dbReference type="PRINTS" id="PR00119">
    <property type="entry name" value="CATATPASE"/>
</dbReference>
<evidence type="ECO:0000256" key="9">
    <source>
        <dbReference type="ARBA" id="ARBA00022967"/>
    </source>
</evidence>
<proteinExistence type="inferred from homology"/>
<dbReference type="InterPro" id="IPR008250">
    <property type="entry name" value="ATPase_P-typ_transduc_dom_A_sf"/>
</dbReference>
<keyword evidence="5" id="KW-0597">Phosphoprotein</keyword>
<dbReference type="PANTHER" id="PTHR43520:SF5">
    <property type="entry name" value="CATION-TRANSPORTING P-TYPE ATPASE-RELATED"/>
    <property type="match status" value="1"/>
</dbReference>
<keyword evidence="6 13" id="KW-0812">Transmembrane</keyword>
<dbReference type="SUPFAM" id="SSF81653">
    <property type="entry name" value="Calcium ATPase, transduction domain A"/>
    <property type="match status" value="1"/>
</dbReference>
<feature type="transmembrane region" description="Helical" evidence="13">
    <location>
        <begin position="424"/>
        <end position="443"/>
    </location>
</feature>
<dbReference type="Proteomes" id="UP000011135">
    <property type="component" value="Unassembled WGS sequence"/>
</dbReference>
<dbReference type="PRINTS" id="PR00943">
    <property type="entry name" value="CUATPASE"/>
</dbReference>
<dbReference type="GO" id="GO:0005524">
    <property type="term" value="F:ATP binding"/>
    <property type="evidence" value="ECO:0007669"/>
    <property type="project" value="InterPro"/>
</dbReference>
<feature type="transmembrane region" description="Helical" evidence="13">
    <location>
        <begin position="242"/>
        <end position="261"/>
    </location>
</feature>
<dbReference type="CDD" id="cd00371">
    <property type="entry name" value="HMA"/>
    <property type="match status" value="1"/>
</dbReference>
<feature type="transmembrane region" description="Helical" evidence="13">
    <location>
        <begin position="173"/>
        <end position="192"/>
    </location>
</feature>
<protein>
    <submittedName>
        <fullName evidence="15">Type cbb3 cytochrome oxidase biogenesis protein CcoI</fullName>
    </submittedName>
</protein>
<sequence length="794" mass="88568">MIAAEEYVDEKLKCHHCEDLCRQEHIVYDGKHFCCTGCKTVYELFQTDDLRELYESRNKANPHLAGKYDFLENEEIRNKLLRFRSEKHNIIQLSLPDIHCSSCVYVLENLSDFHSGVIQAQVNFLKRTAEVHYNPQVIKLPELAGLLSSMGYPPQFNMDEAEDKRRSSGSSGLALKIGVAAFCFGNIMLLSFPEYLGIDESMDDSFKTFFAYLNVVLVLPVIFYSGKGYFQSAYKGLKRRFINIDVPIALGIVALFGRSLYEIVSQTGAGYLDSLGGLIFFLLIGKWFQSKTYDNLSFERDYKSYFPLAATRIEQGITTAIPIAELKPGDEVMVRNQEIIPADAILLSDQANIDYSFVTGEEKAVVVKGGEQLYAGGRQVGERIVVRITRPSSQSYLTSLWNNQAFKDTDDLGTEEITNKISKYFTAIILSIAFVAGLVWYFIDPAGMWQVIAAILIVACPCALALSAPFTNGHTLRIFGRNKLYLKNAYATEKMVAVDTIVFDKTGTLTESSEGKVLFAGDPLSEKEAGWVRKLVENSVHPISQKIRKSLRADTEFVITEFSEVPGNGLCGRVDGHVLRLGKAEFTGANHEGKAGRVYLSIDGQQRGYFETNNRYREGLKALVDQLTGYKLAVLSGDNDHERAYLQTIFPRGTEMYFRQQPQDKLNHIKELQQRGHKVMMLGDGLNDAGALKQSNVGIAVSEDASSFSPACDGILEGNQLKHLAKYMDYARYGRKIVIASFIISFLYNVVGLSFAVAGALTPIFAAILMPLSSISVVGFTTLTSNFFARKKHL</sequence>
<dbReference type="SUPFAM" id="SSF81665">
    <property type="entry name" value="Calcium ATPase, transmembrane domain M"/>
    <property type="match status" value="1"/>
</dbReference>
<dbReference type="InterPro" id="IPR023214">
    <property type="entry name" value="HAD_sf"/>
</dbReference>
<dbReference type="Pfam" id="PF00702">
    <property type="entry name" value="Hydrolase"/>
    <property type="match status" value="1"/>
</dbReference>
<keyword evidence="8" id="KW-0460">Magnesium</keyword>
<evidence type="ECO:0000256" key="4">
    <source>
        <dbReference type="ARBA" id="ARBA00022475"/>
    </source>
</evidence>
<evidence type="ECO:0000256" key="7">
    <source>
        <dbReference type="ARBA" id="ARBA00022723"/>
    </source>
</evidence>
<keyword evidence="16" id="KW-1185">Reference proteome</keyword>
<dbReference type="Pfam" id="PF00403">
    <property type="entry name" value="HMA"/>
    <property type="match status" value="1"/>
</dbReference>
<dbReference type="Gene3D" id="3.40.50.1000">
    <property type="entry name" value="HAD superfamily/HAD-like"/>
    <property type="match status" value="1"/>
</dbReference>
<name>L8JPN1_9BACT</name>
<dbReference type="PATRIC" id="fig|1237149.3.peg.3145"/>
<comment type="subcellular location">
    <subcellularLocation>
        <location evidence="1">Cell membrane</location>
        <topology evidence="1">Multi-pass membrane protein</topology>
    </subcellularLocation>
</comment>
<dbReference type="SUPFAM" id="SSF55008">
    <property type="entry name" value="HMA, heavy metal-associated domain"/>
    <property type="match status" value="1"/>
</dbReference>
<dbReference type="InterPro" id="IPR036163">
    <property type="entry name" value="HMA_dom_sf"/>
</dbReference>
<feature type="transmembrane region" description="Helical" evidence="13">
    <location>
        <begin position="449"/>
        <end position="471"/>
    </location>
</feature>
<reference evidence="15 16" key="1">
    <citation type="submission" date="2012-12" db="EMBL/GenBank/DDBJ databases">
        <title>Genome assembly of Fulvivirga imtechensis AK7.</title>
        <authorList>
            <person name="Nupur N."/>
            <person name="Khatri I."/>
            <person name="Kumar R."/>
            <person name="Subramanian S."/>
            <person name="Pinnaka A."/>
        </authorList>
    </citation>
    <scope>NUCLEOTIDE SEQUENCE [LARGE SCALE GENOMIC DNA]</scope>
    <source>
        <strain evidence="15 16">AK7</strain>
    </source>
</reference>
<evidence type="ECO:0000256" key="8">
    <source>
        <dbReference type="ARBA" id="ARBA00022842"/>
    </source>
</evidence>
<dbReference type="STRING" id="1237149.C900_03383"/>
<dbReference type="PANTHER" id="PTHR43520">
    <property type="entry name" value="ATP7, ISOFORM B"/>
    <property type="match status" value="1"/>
</dbReference>
<evidence type="ECO:0000256" key="12">
    <source>
        <dbReference type="ARBA" id="ARBA00023136"/>
    </source>
</evidence>
<evidence type="ECO:0000256" key="6">
    <source>
        <dbReference type="ARBA" id="ARBA00022692"/>
    </source>
</evidence>
<dbReference type="eggNOG" id="COG2217">
    <property type="taxonomic scope" value="Bacteria"/>
</dbReference>
<dbReference type="GO" id="GO:0043682">
    <property type="term" value="F:P-type divalent copper transporter activity"/>
    <property type="evidence" value="ECO:0007669"/>
    <property type="project" value="TreeGrafter"/>
</dbReference>
<dbReference type="GO" id="GO:0055070">
    <property type="term" value="P:copper ion homeostasis"/>
    <property type="evidence" value="ECO:0007669"/>
    <property type="project" value="TreeGrafter"/>
</dbReference>
<dbReference type="InterPro" id="IPR006121">
    <property type="entry name" value="HMA_dom"/>
</dbReference>
<dbReference type="InterPro" id="IPR059000">
    <property type="entry name" value="ATPase_P-type_domA"/>
</dbReference>
<dbReference type="AlphaFoldDB" id="L8JPN1"/>
<comment type="caution">
    <text evidence="15">The sequence shown here is derived from an EMBL/GenBank/DDBJ whole genome shotgun (WGS) entry which is preliminary data.</text>
</comment>